<evidence type="ECO:0000313" key="1">
    <source>
        <dbReference type="EMBL" id="EPQ54556.1"/>
    </source>
</evidence>
<keyword evidence="2" id="KW-1185">Reference proteome</keyword>
<dbReference type="HOGENOM" id="CLU_2960981_0_0_1"/>
<proteinExistence type="predicted"/>
<dbReference type="KEGG" id="gtr:GLOTRDRAFT_100221"/>
<dbReference type="GeneID" id="19298362"/>
<name>S7Q3J8_GLOTA</name>
<dbReference type="AlphaFoldDB" id="S7Q3J8"/>
<gene>
    <name evidence="1" type="ORF">GLOTRDRAFT_100221</name>
</gene>
<dbReference type="EMBL" id="KB469303">
    <property type="protein sequence ID" value="EPQ54556.1"/>
    <property type="molecule type" value="Genomic_DNA"/>
</dbReference>
<evidence type="ECO:0000313" key="2">
    <source>
        <dbReference type="Proteomes" id="UP000030669"/>
    </source>
</evidence>
<reference evidence="1 2" key="1">
    <citation type="journal article" date="2012" name="Science">
        <title>The Paleozoic origin of enzymatic lignin decomposition reconstructed from 31 fungal genomes.</title>
        <authorList>
            <person name="Floudas D."/>
            <person name="Binder M."/>
            <person name="Riley R."/>
            <person name="Barry K."/>
            <person name="Blanchette R.A."/>
            <person name="Henrissat B."/>
            <person name="Martinez A.T."/>
            <person name="Otillar R."/>
            <person name="Spatafora J.W."/>
            <person name="Yadav J.S."/>
            <person name="Aerts A."/>
            <person name="Benoit I."/>
            <person name="Boyd A."/>
            <person name="Carlson A."/>
            <person name="Copeland A."/>
            <person name="Coutinho P.M."/>
            <person name="de Vries R.P."/>
            <person name="Ferreira P."/>
            <person name="Findley K."/>
            <person name="Foster B."/>
            <person name="Gaskell J."/>
            <person name="Glotzer D."/>
            <person name="Gorecki P."/>
            <person name="Heitman J."/>
            <person name="Hesse C."/>
            <person name="Hori C."/>
            <person name="Igarashi K."/>
            <person name="Jurgens J.A."/>
            <person name="Kallen N."/>
            <person name="Kersten P."/>
            <person name="Kohler A."/>
            <person name="Kuees U."/>
            <person name="Kumar T.K.A."/>
            <person name="Kuo A."/>
            <person name="LaButti K."/>
            <person name="Larrondo L.F."/>
            <person name="Lindquist E."/>
            <person name="Ling A."/>
            <person name="Lombard V."/>
            <person name="Lucas S."/>
            <person name="Lundell T."/>
            <person name="Martin R."/>
            <person name="McLaughlin D.J."/>
            <person name="Morgenstern I."/>
            <person name="Morin E."/>
            <person name="Murat C."/>
            <person name="Nagy L.G."/>
            <person name="Nolan M."/>
            <person name="Ohm R.A."/>
            <person name="Patyshakuliyeva A."/>
            <person name="Rokas A."/>
            <person name="Ruiz-Duenas F.J."/>
            <person name="Sabat G."/>
            <person name="Salamov A."/>
            <person name="Samejima M."/>
            <person name="Schmutz J."/>
            <person name="Slot J.C."/>
            <person name="St John F."/>
            <person name="Stenlid J."/>
            <person name="Sun H."/>
            <person name="Sun S."/>
            <person name="Syed K."/>
            <person name="Tsang A."/>
            <person name="Wiebenga A."/>
            <person name="Young D."/>
            <person name="Pisabarro A."/>
            <person name="Eastwood D.C."/>
            <person name="Martin F."/>
            <person name="Cullen D."/>
            <person name="Grigoriev I.V."/>
            <person name="Hibbett D.S."/>
        </authorList>
    </citation>
    <scope>NUCLEOTIDE SEQUENCE [LARGE SCALE GENOMIC DNA]</scope>
    <source>
        <strain evidence="1 2">ATCC 11539</strain>
    </source>
</reference>
<protein>
    <submittedName>
        <fullName evidence="1">Uncharacterized protein</fullName>
    </submittedName>
</protein>
<sequence>MLEKPRHVAENARKRRHRVGTVPLARNSAVQCYYRPSALSVTFAGCREYAQLQSPSGPL</sequence>
<dbReference type="RefSeq" id="XP_007866845.1">
    <property type="nucleotide sequence ID" value="XM_007868654.1"/>
</dbReference>
<accession>S7Q3J8</accession>
<dbReference type="Proteomes" id="UP000030669">
    <property type="component" value="Unassembled WGS sequence"/>
</dbReference>
<organism evidence="1 2">
    <name type="scientific">Gloeophyllum trabeum (strain ATCC 11539 / FP-39264 / Madison 617)</name>
    <name type="common">Brown rot fungus</name>
    <dbReference type="NCBI Taxonomy" id="670483"/>
    <lineage>
        <taxon>Eukaryota</taxon>
        <taxon>Fungi</taxon>
        <taxon>Dikarya</taxon>
        <taxon>Basidiomycota</taxon>
        <taxon>Agaricomycotina</taxon>
        <taxon>Agaricomycetes</taxon>
        <taxon>Gloeophyllales</taxon>
        <taxon>Gloeophyllaceae</taxon>
        <taxon>Gloeophyllum</taxon>
    </lineage>
</organism>